<protein>
    <submittedName>
        <fullName evidence="2">Uncharacterized protein</fullName>
    </submittedName>
</protein>
<feature type="coiled-coil region" evidence="1">
    <location>
        <begin position="56"/>
        <end position="132"/>
    </location>
</feature>
<comment type="caution">
    <text evidence="2">The sequence shown here is derived from an EMBL/GenBank/DDBJ whole genome shotgun (WGS) entry which is preliminary data.</text>
</comment>
<dbReference type="EMBL" id="MKHE01000030">
    <property type="protein sequence ID" value="OWK00626.1"/>
    <property type="molecule type" value="Genomic_DNA"/>
</dbReference>
<gene>
    <name evidence="2" type="ORF">Celaphus_00016617</name>
</gene>
<proteinExistence type="predicted"/>
<name>A0A212C3S4_CEREH</name>
<dbReference type="Proteomes" id="UP000242450">
    <property type="component" value="Chromosome 30"/>
</dbReference>
<keyword evidence="1" id="KW-0175">Coiled coil</keyword>
<reference evidence="2 3" key="1">
    <citation type="journal article" date="2018" name="Mol. Genet. Genomics">
        <title>The red deer Cervus elaphus genome CerEla1.0: sequencing, annotating, genes, and chromosomes.</title>
        <authorList>
            <person name="Bana N.A."/>
            <person name="Nyiri A."/>
            <person name="Nagy J."/>
            <person name="Frank K."/>
            <person name="Nagy T."/>
            <person name="Steger V."/>
            <person name="Schiller M."/>
            <person name="Lakatos P."/>
            <person name="Sugar L."/>
            <person name="Horn P."/>
            <person name="Barta E."/>
            <person name="Orosz L."/>
        </authorList>
    </citation>
    <scope>NUCLEOTIDE SEQUENCE [LARGE SCALE GENOMIC DNA]</scope>
    <source>
        <strain evidence="2">Hungarian</strain>
    </source>
</reference>
<evidence type="ECO:0000256" key="1">
    <source>
        <dbReference type="SAM" id="Coils"/>
    </source>
</evidence>
<keyword evidence="3" id="KW-1185">Reference proteome</keyword>
<accession>A0A212C3S4</accession>
<sequence>MLRKEIHDKSEELYTITLEKDKWSSEVVDKENRIQVAKAMIKNSKMLKIIILNLSKSIILEENAKLNQEIGNLSKEAQELGLDLVALKTEFSHKTQEFQQKATENQERLKEVKELKEQLESRDSRLHITEKENTLITEKLQQTLVEVKTLTQEKDDQK</sequence>
<dbReference type="OrthoDB" id="21525at2759"/>
<evidence type="ECO:0000313" key="3">
    <source>
        <dbReference type="Proteomes" id="UP000242450"/>
    </source>
</evidence>
<organism evidence="2 3">
    <name type="scientific">Cervus elaphus hippelaphus</name>
    <name type="common">European red deer</name>
    <dbReference type="NCBI Taxonomy" id="46360"/>
    <lineage>
        <taxon>Eukaryota</taxon>
        <taxon>Metazoa</taxon>
        <taxon>Chordata</taxon>
        <taxon>Craniata</taxon>
        <taxon>Vertebrata</taxon>
        <taxon>Euteleostomi</taxon>
        <taxon>Mammalia</taxon>
        <taxon>Eutheria</taxon>
        <taxon>Laurasiatheria</taxon>
        <taxon>Artiodactyla</taxon>
        <taxon>Ruminantia</taxon>
        <taxon>Pecora</taxon>
        <taxon>Cervidae</taxon>
        <taxon>Cervinae</taxon>
        <taxon>Cervus</taxon>
    </lineage>
</organism>
<evidence type="ECO:0000313" key="2">
    <source>
        <dbReference type="EMBL" id="OWK00626.1"/>
    </source>
</evidence>
<dbReference type="AlphaFoldDB" id="A0A212C3S4"/>